<evidence type="ECO:0000313" key="7">
    <source>
        <dbReference type="EMBL" id="QLQ80349.1"/>
    </source>
</evidence>
<keyword evidence="8" id="KW-1185">Reference proteome</keyword>
<proteinExistence type="inferred from homology"/>
<dbReference type="GO" id="GO:0005801">
    <property type="term" value="C:cis-Golgi network"/>
    <property type="evidence" value="ECO:0007669"/>
    <property type="project" value="UniProtKB-ARBA"/>
</dbReference>
<dbReference type="GO" id="GO:0000324">
    <property type="term" value="C:fungal-type vacuole"/>
    <property type="evidence" value="ECO:0007669"/>
    <property type="project" value="TreeGrafter"/>
</dbReference>
<evidence type="ECO:0000256" key="3">
    <source>
        <dbReference type="ARBA" id="ARBA00023014"/>
    </source>
</evidence>
<name>A0A7H9HSR2_9SACH</name>
<keyword evidence="2" id="KW-0479">Metal-binding</keyword>
<dbReference type="FunFam" id="3.40.30.10:FF:000093">
    <property type="entry name" value="Glutaredoxin 2"/>
    <property type="match status" value="1"/>
</dbReference>
<dbReference type="InterPro" id="IPR002109">
    <property type="entry name" value="Glutaredoxin"/>
</dbReference>
<dbReference type="Proteomes" id="UP000510647">
    <property type="component" value="Chromosome 4"/>
</dbReference>
<dbReference type="GO" id="GO:0004362">
    <property type="term" value="F:glutathione-disulfide reductase (NADPH) activity"/>
    <property type="evidence" value="ECO:0007669"/>
    <property type="project" value="UniProtKB-ARBA"/>
</dbReference>
<protein>
    <recommendedName>
        <fullName evidence="6">Glutaredoxin domain-containing protein</fullName>
    </recommendedName>
</protein>
<dbReference type="PANTHER" id="PTHR45694">
    <property type="entry name" value="GLUTAREDOXIN 2"/>
    <property type="match status" value="1"/>
</dbReference>
<keyword evidence="3" id="KW-0411">Iron-sulfur</keyword>
<keyword evidence="2" id="KW-0001">2Fe-2S</keyword>
<evidence type="ECO:0000313" key="8">
    <source>
        <dbReference type="Proteomes" id="UP000510647"/>
    </source>
</evidence>
<accession>A0A7H9HSR2</accession>
<evidence type="ECO:0000256" key="2">
    <source>
        <dbReference type="ARBA" id="ARBA00022714"/>
    </source>
</evidence>
<dbReference type="EMBL" id="CP059270">
    <property type="protein sequence ID" value="QLQ80349.1"/>
    <property type="molecule type" value="Genomic_DNA"/>
</dbReference>
<keyword evidence="2" id="KW-0408">Iron</keyword>
<evidence type="ECO:0000256" key="1">
    <source>
        <dbReference type="ARBA" id="ARBA00009630"/>
    </source>
</evidence>
<dbReference type="GO" id="GO:0005796">
    <property type="term" value="C:Golgi lumen"/>
    <property type="evidence" value="ECO:0007669"/>
    <property type="project" value="TreeGrafter"/>
</dbReference>
<dbReference type="Gene3D" id="3.40.30.10">
    <property type="entry name" value="Glutaredoxin"/>
    <property type="match status" value="1"/>
</dbReference>
<organism evidence="7 8">
    <name type="scientific">Torulaspora globosa</name>
    <dbReference type="NCBI Taxonomy" id="48254"/>
    <lineage>
        <taxon>Eukaryota</taxon>
        <taxon>Fungi</taxon>
        <taxon>Dikarya</taxon>
        <taxon>Ascomycota</taxon>
        <taxon>Saccharomycotina</taxon>
        <taxon>Saccharomycetes</taxon>
        <taxon>Saccharomycetales</taxon>
        <taxon>Saccharomycetaceae</taxon>
        <taxon>Torulaspora</taxon>
    </lineage>
</organism>
<feature type="region of interest" description="Disordered" evidence="4">
    <location>
        <begin position="90"/>
        <end position="119"/>
    </location>
</feature>
<sequence length="241" mass="26174">MVVSLGKRNLRVLSVTALLLLLVFFVVQNANSITFGEEQVNIPTSGDKAGLTSAGTAVHNSGELEVNADTKKNKGEESTKVNAEIAKIKQEVKNGASSPEDDSISRKGTKGSDATGNGANVEFDPAKEYTMILGHSPVIIFSKSYCPYSTRLKELLKQEYRFTPNYVVIELDMHNKGAALQKYIEKQTGRGTVPNLIINGKSRGGSDDIRALHNSGELLANLIEWSEGSYTVEKIEKPSNN</sequence>
<feature type="signal peptide" evidence="5">
    <location>
        <begin position="1"/>
        <end position="32"/>
    </location>
</feature>
<dbReference type="Pfam" id="PF00462">
    <property type="entry name" value="Glutaredoxin"/>
    <property type="match status" value="1"/>
</dbReference>
<dbReference type="InterPro" id="IPR011899">
    <property type="entry name" value="Glutaredoxin_euk/vir"/>
</dbReference>
<dbReference type="AlphaFoldDB" id="A0A7H9HSR2"/>
<dbReference type="GO" id="GO:0051537">
    <property type="term" value="F:2 iron, 2 sulfur cluster binding"/>
    <property type="evidence" value="ECO:0007669"/>
    <property type="project" value="UniProtKB-KW"/>
</dbReference>
<dbReference type="SUPFAM" id="SSF52833">
    <property type="entry name" value="Thioredoxin-like"/>
    <property type="match status" value="1"/>
</dbReference>
<dbReference type="GO" id="GO:0034599">
    <property type="term" value="P:cellular response to oxidative stress"/>
    <property type="evidence" value="ECO:0007669"/>
    <property type="project" value="TreeGrafter"/>
</dbReference>
<gene>
    <name evidence="7" type="ORF">HG537_0D03500</name>
</gene>
<feature type="domain" description="Glutaredoxin" evidence="6">
    <location>
        <begin position="138"/>
        <end position="201"/>
    </location>
</feature>
<evidence type="ECO:0000259" key="6">
    <source>
        <dbReference type="Pfam" id="PF00462"/>
    </source>
</evidence>
<evidence type="ECO:0000256" key="5">
    <source>
        <dbReference type="SAM" id="SignalP"/>
    </source>
</evidence>
<dbReference type="PANTHER" id="PTHR45694:SF5">
    <property type="entry name" value="GLUTAREDOXIN 2"/>
    <property type="match status" value="1"/>
</dbReference>
<feature type="chain" id="PRO_5028993424" description="Glutaredoxin domain-containing protein" evidence="5">
    <location>
        <begin position="33"/>
        <end position="241"/>
    </location>
</feature>
<dbReference type="PRINTS" id="PR00160">
    <property type="entry name" value="GLUTAREDOXIN"/>
</dbReference>
<dbReference type="NCBIfam" id="TIGR02180">
    <property type="entry name" value="GRX_euk"/>
    <property type="match status" value="1"/>
</dbReference>
<dbReference type="InterPro" id="IPR036249">
    <property type="entry name" value="Thioredoxin-like_sf"/>
</dbReference>
<dbReference type="PROSITE" id="PS51354">
    <property type="entry name" value="GLUTAREDOXIN_2"/>
    <property type="match status" value="1"/>
</dbReference>
<keyword evidence="5" id="KW-0732">Signal</keyword>
<dbReference type="InterPro" id="IPR014025">
    <property type="entry name" value="Glutaredoxin_subgr"/>
</dbReference>
<comment type="similarity">
    <text evidence="1">Belongs to the glutaredoxin family. Monothiol subfamily.</text>
</comment>
<reference evidence="7 8" key="1">
    <citation type="submission" date="2020-06" db="EMBL/GenBank/DDBJ databases">
        <title>The yeast mating-type switching endonuclease HO is a domesticated member of an unorthodox homing genetic element family.</title>
        <authorList>
            <person name="Coughlan A.Y."/>
            <person name="Lombardi L."/>
            <person name="Braun-Galleani S."/>
            <person name="Martos A.R."/>
            <person name="Galeote V."/>
            <person name="Bigey F."/>
            <person name="Dequin S."/>
            <person name="Byrne K.P."/>
            <person name="Wolfe K.H."/>
        </authorList>
    </citation>
    <scope>NUCLEOTIDE SEQUENCE [LARGE SCALE GENOMIC DNA]</scope>
    <source>
        <strain evidence="7 8">CBS2947</strain>
    </source>
</reference>
<evidence type="ECO:0000256" key="4">
    <source>
        <dbReference type="SAM" id="MobiDB-lite"/>
    </source>
</evidence>
<dbReference type="OrthoDB" id="423313at2759"/>
<dbReference type="CDD" id="cd03419">
    <property type="entry name" value="GRX_GRXh_1_2_like"/>
    <property type="match status" value="1"/>
</dbReference>